<proteinExistence type="predicted"/>
<dbReference type="EMBL" id="JAIWYP010000010">
    <property type="protein sequence ID" value="KAH3753921.1"/>
    <property type="molecule type" value="Genomic_DNA"/>
</dbReference>
<gene>
    <name evidence="1" type="ORF">DPMN_188574</name>
</gene>
<reference evidence="1" key="1">
    <citation type="journal article" date="2019" name="bioRxiv">
        <title>The Genome of the Zebra Mussel, Dreissena polymorpha: A Resource for Invasive Species Research.</title>
        <authorList>
            <person name="McCartney M.A."/>
            <person name="Auch B."/>
            <person name="Kono T."/>
            <person name="Mallez S."/>
            <person name="Zhang Y."/>
            <person name="Obille A."/>
            <person name="Becker A."/>
            <person name="Abrahante J.E."/>
            <person name="Garbe J."/>
            <person name="Badalamenti J.P."/>
            <person name="Herman A."/>
            <person name="Mangelson H."/>
            <person name="Liachko I."/>
            <person name="Sullivan S."/>
            <person name="Sone E.D."/>
            <person name="Koren S."/>
            <person name="Silverstein K.A.T."/>
            <person name="Beckman K.B."/>
            <person name="Gohl D.M."/>
        </authorList>
    </citation>
    <scope>NUCLEOTIDE SEQUENCE</scope>
    <source>
        <strain evidence="1">Duluth1</strain>
        <tissue evidence="1">Whole animal</tissue>
    </source>
</reference>
<keyword evidence="2" id="KW-1185">Reference proteome</keyword>
<dbReference type="AlphaFoldDB" id="A0A9D4DR50"/>
<dbReference type="Proteomes" id="UP000828390">
    <property type="component" value="Unassembled WGS sequence"/>
</dbReference>
<evidence type="ECO:0000313" key="1">
    <source>
        <dbReference type="EMBL" id="KAH3753921.1"/>
    </source>
</evidence>
<evidence type="ECO:0000313" key="2">
    <source>
        <dbReference type="Proteomes" id="UP000828390"/>
    </source>
</evidence>
<sequence length="51" mass="6271">MYRHIAHNIHQYNDKNFTKYNDYINKFCNYFNNYNNFICSIFSAQISVPQI</sequence>
<name>A0A9D4DR50_DREPO</name>
<comment type="caution">
    <text evidence="1">The sequence shown here is derived from an EMBL/GenBank/DDBJ whole genome shotgun (WGS) entry which is preliminary data.</text>
</comment>
<organism evidence="1 2">
    <name type="scientific">Dreissena polymorpha</name>
    <name type="common">Zebra mussel</name>
    <name type="synonym">Mytilus polymorpha</name>
    <dbReference type="NCBI Taxonomy" id="45954"/>
    <lineage>
        <taxon>Eukaryota</taxon>
        <taxon>Metazoa</taxon>
        <taxon>Spiralia</taxon>
        <taxon>Lophotrochozoa</taxon>
        <taxon>Mollusca</taxon>
        <taxon>Bivalvia</taxon>
        <taxon>Autobranchia</taxon>
        <taxon>Heteroconchia</taxon>
        <taxon>Euheterodonta</taxon>
        <taxon>Imparidentia</taxon>
        <taxon>Neoheterodontei</taxon>
        <taxon>Myida</taxon>
        <taxon>Dreissenoidea</taxon>
        <taxon>Dreissenidae</taxon>
        <taxon>Dreissena</taxon>
    </lineage>
</organism>
<accession>A0A9D4DR50</accession>
<protein>
    <submittedName>
        <fullName evidence="1">Uncharacterized protein</fullName>
    </submittedName>
</protein>
<reference evidence="1" key="2">
    <citation type="submission" date="2020-11" db="EMBL/GenBank/DDBJ databases">
        <authorList>
            <person name="McCartney M.A."/>
            <person name="Auch B."/>
            <person name="Kono T."/>
            <person name="Mallez S."/>
            <person name="Becker A."/>
            <person name="Gohl D.M."/>
            <person name="Silverstein K.A.T."/>
            <person name="Koren S."/>
            <person name="Bechman K.B."/>
            <person name="Herman A."/>
            <person name="Abrahante J.E."/>
            <person name="Garbe J."/>
        </authorList>
    </citation>
    <scope>NUCLEOTIDE SEQUENCE</scope>
    <source>
        <strain evidence="1">Duluth1</strain>
        <tissue evidence="1">Whole animal</tissue>
    </source>
</reference>